<name>A0ABU7RCW2_9BACT</name>
<proteinExistence type="inferred from homology"/>
<protein>
    <submittedName>
        <fullName evidence="2">DUF3109 family protein</fullName>
    </submittedName>
</protein>
<evidence type="ECO:0000256" key="1">
    <source>
        <dbReference type="ARBA" id="ARBA00093770"/>
    </source>
</evidence>
<dbReference type="RefSeq" id="WP_330973238.1">
    <property type="nucleotide sequence ID" value="NZ_JAZGLY010000001.1"/>
</dbReference>
<dbReference type="InterPro" id="IPR021458">
    <property type="entry name" value="Rv0495c"/>
</dbReference>
<dbReference type="Pfam" id="PF11307">
    <property type="entry name" value="DUF3109"/>
    <property type="match status" value="1"/>
</dbReference>
<evidence type="ECO:0000313" key="2">
    <source>
        <dbReference type="EMBL" id="MEE6185830.1"/>
    </source>
</evidence>
<accession>A0ABU7RCW2</accession>
<comment type="caution">
    <text evidence="2">The sequence shown here is derived from an EMBL/GenBank/DDBJ whole genome shotgun (WGS) entry which is preliminary data.</text>
</comment>
<dbReference type="Proteomes" id="UP001357452">
    <property type="component" value="Unassembled WGS sequence"/>
</dbReference>
<dbReference type="EMBL" id="JAZGLY010000001">
    <property type="protein sequence ID" value="MEE6185830.1"/>
    <property type="molecule type" value="Genomic_DNA"/>
</dbReference>
<organism evidence="2 3">
    <name type="scientific">Niabella digestorum</name>
    <dbReference type="NCBI Taxonomy" id="3117701"/>
    <lineage>
        <taxon>Bacteria</taxon>
        <taxon>Pseudomonadati</taxon>
        <taxon>Bacteroidota</taxon>
        <taxon>Chitinophagia</taxon>
        <taxon>Chitinophagales</taxon>
        <taxon>Chitinophagaceae</taxon>
        <taxon>Niabella</taxon>
    </lineage>
</organism>
<sequence>MIIIDNKIISDDIVEAQFVCDLTKCKGGCCEEGDAGAPLTEEELKEVENNYDAIKPYLTQEAINHVEKHGKYYHDQEFGWVTPVLPQDNEICAYAFREKNGLIKCAFEQAYNEGKIKWKKPISCHLYPIIAYRGKYGDYERLNYEPRKTLCSPACKLGKQLKVPVYQFLKEPLIRKYGEEFYSILEKVVASQEKEM</sequence>
<evidence type="ECO:0000313" key="3">
    <source>
        <dbReference type="Proteomes" id="UP001357452"/>
    </source>
</evidence>
<keyword evidence="3" id="KW-1185">Reference proteome</keyword>
<comment type="similarity">
    <text evidence="1">Belongs to the Rv0495c family.</text>
</comment>
<reference evidence="2 3" key="1">
    <citation type="submission" date="2024-01" db="EMBL/GenBank/DDBJ databases">
        <title>Niabella digestum sp. nov., isolated from waste digestion system.</title>
        <authorList>
            <person name="Zhang L."/>
        </authorList>
    </citation>
    <scope>NUCLEOTIDE SEQUENCE [LARGE SCALE GENOMIC DNA]</scope>
    <source>
        <strain evidence="2 3">A18</strain>
    </source>
</reference>
<gene>
    <name evidence="2" type="ORF">V2H41_00955</name>
</gene>